<dbReference type="Proteomes" id="UP001068379">
    <property type="component" value="Unassembled WGS sequence"/>
</dbReference>
<name>A0ABT4M263_9BURK</name>
<dbReference type="EMBL" id="JAPWHE010000002">
    <property type="protein sequence ID" value="MCZ4329353.1"/>
    <property type="molecule type" value="Genomic_DNA"/>
</dbReference>
<feature type="region of interest" description="Disordered" evidence="1">
    <location>
        <begin position="294"/>
        <end position="316"/>
    </location>
</feature>
<evidence type="ECO:0000256" key="1">
    <source>
        <dbReference type="SAM" id="MobiDB-lite"/>
    </source>
</evidence>
<sequence length="316" mass="34612">MSTPPIQGGTTHRVPMQDDFSRTDAPSGKVQNQSGDADLEDFVDLYGPASPKVSSGQEVSPDEFELIETEDSFDMLISQDARESTPAGTKTTFLPDDARLNDELGLRAERDLNANPKDFLQFVARNTNPQRTWFSFKNLLNILTDLISLKKPTLVLNQNCVHCARAVDQTLAQFTPQGRGPDTPRLHQVAEGRRGAFEALINQHPGLALEDQGAFIRELTEAIGEGSRGCISMPVKGRPFSHAMNVVNMTGGNGLYIVCGQQNRVYDLNDPGDLEHFWSRYEIRQNQAAVIARTGQAPETAAPSSGQSDGQMLNLA</sequence>
<evidence type="ECO:0000313" key="2">
    <source>
        <dbReference type="EMBL" id="MCZ4329353.1"/>
    </source>
</evidence>
<organism evidence="2 3">
    <name type="scientific">Castellaniella denitrificans</name>
    <dbReference type="NCBI Taxonomy" id="56119"/>
    <lineage>
        <taxon>Bacteria</taxon>
        <taxon>Pseudomonadati</taxon>
        <taxon>Pseudomonadota</taxon>
        <taxon>Betaproteobacteria</taxon>
        <taxon>Burkholderiales</taxon>
        <taxon>Alcaligenaceae</taxon>
        <taxon>Castellaniella</taxon>
    </lineage>
</organism>
<reference evidence="2" key="1">
    <citation type="submission" date="2022-12" db="EMBL/GenBank/DDBJ databases">
        <title>Bacterial isolates from different developmental stages of Nematostella vectensis.</title>
        <authorList>
            <person name="Fraune S."/>
        </authorList>
    </citation>
    <scope>NUCLEOTIDE SEQUENCE</scope>
    <source>
        <strain evidence="2">G21619-S1</strain>
    </source>
</reference>
<keyword evidence="3" id="KW-1185">Reference proteome</keyword>
<feature type="compositionally biased region" description="Polar residues" evidence="1">
    <location>
        <begin position="302"/>
        <end position="316"/>
    </location>
</feature>
<comment type="caution">
    <text evidence="2">The sequence shown here is derived from an EMBL/GenBank/DDBJ whole genome shotgun (WGS) entry which is preliminary data.</text>
</comment>
<feature type="compositionally biased region" description="Polar residues" evidence="1">
    <location>
        <begin position="1"/>
        <end position="10"/>
    </location>
</feature>
<accession>A0ABT4M263</accession>
<gene>
    <name evidence="2" type="ORF">O4H32_05200</name>
</gene>
<dbReference type="RefSeq" id="WP_269357334.1">
    <property type="nucleotide sequence ID" value="NZ_JAPWHE010000002.1"/>
</dbReference>
<proteinExistence type="predicted"/>
<protein>
    <recommendedName>
        <fullName evidence="4">Tox-PL domain-containing protein</fullName>
    </recommendedName>
</protein>
<feature type="region of interest" description="Disordered" evidence="1">
    <location>
        <begin position="1"/>
        <end position="61"/>
    </location>
</feature>
<evidence type="ECO:0000313" key="3">
    <source>
        <dbReference type="Proteomes" id="UP001068379"/>
    </source>
</evidence>
<evidence type="ECO:0008006" key="4">
    <source>
        <dbReference type="Google" id="ProtNLM"/>
    </source>
</evidence>